<gene>
    <name evidence="2" type="ORF">EC1118_1E8_3345g</name>
</gene>
<organism evidence="2">
    <name type="scientific">Saccharomyces cerevisiae (strain Lalvin EC1118 / Prise de mousse)</name>
    <name type="common">Baker's yeast</name>
    <dbReference type="NCBI Taxonomy" id="643680"/>
    <lineage>
        <taxon>Eukaryota</taxon>
        <taxon>Fungi</taxon>
        <taxon>Dikarya</taxon>
        <taxon>Ascomycota</taxon>
        <taxon>Saccharomycotina</taxon>
        <taxon>Saccharomycetes</taxon>
        <taxon>Saccharomycetales</taxon>
        <taxon>Saccharomycetaceae</taxon>
        <taxon>Saccharomyces</taxon>
    </lineage>
</organism>
<keyword evidence="1" id="KW-0472">Membrane</keyword>
<accession>C8Z7K6</accession>
<reference evidence="2" key="1">
    <citation type="journal article" date="2009" name="Proc. Natl. Acad. Sci. U.S.A.">
        <title>Eukaryote-to-eukaryote gene transfer events revealed by the genome sequence of the wine yeast Saccharomyces cerevisiae EC1118.</title>
        <authorList>
            <person name="Novo M."/>
            <person name="Bigey F."/>
            <person name="Beyne E."/>
            <person name="Galeote V."/>
            <person name="Gavory F."/>
            <person name="Mallet S."/>
            <person name="Cambot B."/>
            <person name="Legras J.L."/>
            <person name="Wincker P."/>
            <person name="Casaregola S."/>
            <person name="Dequin S."/>
        </authorList>
    </citation>
    <scope>NUCLEOTIDE SEQUENCE [LARGE SCALE GENOMIC DNA]</scope>
    <source>
        <strain evidence="2">Lalvin EC1118</strain>
        <strain>Lalvin EC1118 / Prise de mousse</strain>
    </source>
</reference>
<dbReference type="AlphaFoldDB" id="C8Z7K6"/>
<feature type="transmembrane region" description="Helical" evidence="1">
    <location>
        <begin position="12"/>
        <end position="35"/>
    </location>
</feature>
<dbReference type="EMBL" id="FN393067">
    <property type="protein sequence ID" value="CAY79372.1"/>
    <property type="molecule type" value="Genomic_DNA"/>
</dbReference>
<feature type="transmembrane region" description="Helical" evidence="1">
    <location>
        <begin position="55"/>
        <end position="77"/>
    </location>
</feature>
<dbReference type="HOGENOM" id="CLU_2212008_0_0_1"/>
<name>C8Z7K6_YEAS8</name>
<sequence length="107" mass="12458">MLILLRLSEVCVNFVIIIGIPLLIEASILCIQNILELLLKGIGILKFNRYLHTIILRLFFLSFYMLHFPITLSILAFQLPLNLLTLSQASFHLPRSHMILYQQQECY</sequence>
<proteinExistence type="predicted"/>
<protein>
    <submittedName>
        <fullName evidence="2">EC1118_1E8_3345p</fullName>
    </submittedName>
</protein>
<keyword evidence="1" id="KW-0812">Transmembrane</keyword>
<evidence type="ECO:0000256" key="1">
    <source>
        <dbReference type="SAM" id="Phobius"/>
    </source>
</evidence>
<keyword evidence="1" id="KW-1133">Transmembrane helix</keyword>
<evidence type="ECO:0000313" key="2">
    <source>
        <dbReference type="EMBL" id="CAY79372.1"/>
    </source>
</evidence>